<protein>
    <submittedName>
        <fullName evidence="1">Uncharacterized protein</fullName>
    </submittedName>
</protein>
<organism evidence="1">
    <name type="scientific">Rhizophora mucronata</name>
    <name type="common">Asiatic mangrove</name>
    <dbReference type="NCBI Taxonomy" id="61149"/>
    <lineage>
        <taxon>Eukaryota</taxon>
        <taxon>Viridiplantae</taxon>
        <taxon>Streptophyta</taxon>
        <taxon>Embryophyta</taxon>
        <taxon>Tracheophyta</taxon>
        <taxon>Spermatophyta</taxon>
        <taxon>Magnoliopsida</taxon>
        <taxon>eudicotyledons</taxon>
        <taxon>Gunneridae</taxon>
        <taxon>Pentapetalae</taxon>
        <taxon>rosids</taxon>
        <taxon>fabids</taxon>
        <taxon>Malpighiales</taxon>
        <taxon>Rhizophoraceae</taxon>
        <taxon>Rhizophora</taxon>
    </lineage>
</organism>
<dbReference type="EMBL" id="GGEC01065645">
    <property type="protein sequence ID" value="MBX46129.1"/>
    <property type="molecule type" value="Transcribed_RNA"/>
</dbReference>
<reference evidence="1" key="1">
    <citation type="submission" date="2018-02" db="EMBL/GenBank/DDBJ databases">
        <title>Rhizophora mucronata_Transcriptome.</title>
        <authorList>
            <person name="Meera S.P."/>
            <person name="Sreeshan A."/>
            <person name="Augustine A."/>
        </authorList>
    </citation>
    <scope>NUCLEOTIDE SEQUENCE</scope>
    <source>
        <tissue evidence="1">Leaf</tissue>
    </source>
</reference>
<dbReference type="AlphaFoldDB" id="A0A2P2NUK5"/>
<evidence type="ECO:0000313" key="1">
    <source>
        <dbReference type="EMBL" id="MBX46129.1"/>
    </source>
</evidence>
<sequence>MIMSPIKFKSEVGFVLNELVDNDENEPCLNLSFWDIKVIRHEIGLHCSVTWKSLTCLMTYYLLILFDRSLNIL</sequence>
<name>A0A2P2NUK5_RHIMU</name>
<accession>A0A2P2NUK5</accession>
<proteinExistence type="predicted"/>